<gene>
    <name evidence="1" type="ORF">E2C01_011692</name>
</gene>
<reference evidence="1 2" key="1">
    <citation type="submission" date="2019-05" db="EMBL/GenBank/DDBJ databases">
        <title>Another draft genome of Portunus trituberculatus and its Hox gene families provides insights of decapod evolution.</title>
        <authorList>
            <person name="Jeong J.-H."/>
            <person name="Song I."/>
            <person name="Kim S."/>
            <person name="Choi T."/>
            <person name="Kim D."/>
            <person name="Ryu S."/>
            <person name="Kim W."/>
        </authorList>
    </citation>
    <scope>NUCLEOTIDE SEQUENCE [LARGE SCALE GENOMIC DNA]</scope>
    <source>
        <tissue evidence="1">Muscle</tissue>
    </source>
</reference>
<keyword evidence="2" id="KW-1185">Reference proteome</keyword>
<dbReference type="AlphaFoldDB" id="A0A5B7DC50"/>
<organism evidence="1 2">
    <name type="scientific">Portunus trituberculatus</name>
    <name type="common">Swimming crab</name>
    <name type="synonym">Neptunus trituberculatus</name>
    <dbReference type="NCBI Taxonomy" id="210409"/>
    <lineage>
        <taxon>Eukaryota</taxon>
        <taxon>Metazoa</taxon>
        <taxon>Ecdysozoa</taxon>
        <taxon>Arthropoda</taxon>
        <taxon>Crustacea</taxon>
        <taxon>Multicrustacea</taxon>
        <taxon>Malacostraca</taxon>
        <taxon>Eumalacostraca</taxon>
        <taxon>Eucarida</taxon>
        <taxon>Decapoda</taxon>
        <taxon>Pleocyemata</taxon>
        <taxon>Brachyura</taxon>
        <taxon>Eubrachyura</taxon>
        <taxon>Portunoidea</taxon>
        <taxon>Portunidae</taxon>
        <taxon>Portuninae</taxon>
        <taxon>Portunus</taxon>
    </lineage>
</organism>
<evidence type="ECO:0000313" key="2">
    <source>
        <dbReference type="Proteomes" id="UP000324222"/>
    </source>
</evidence>
<dbReference type="Proteomes" id="UP000324222">
    <property type="component" value="Unassembled WGS sequence"/>
</dbReference>
<sequence>MRQKNCLGGGWVYMRREEKNDKLTCAHKEEEKVQLLGVLQVVRGVRAAGIIVQGGGGCRGSHGGLVPWLTSSHAEWGRCGQSVQGRWIAVLQGAGLKVWLVLLQRASLADRGDILRCAGAVPQLGIVWGTGLIAGLSVLARNGLIAGLVWRGIGLITQTTVLAMTDLEATKVTAVVEGTGLWVLQGNSLTAGLILVGTPAARQVVPQRSSQCWGGLAVEVAVVMVHAVDNKGELDGVETVGCWEARQVAPPLSRAAESVVALCGGEAKTPLLPEV</sequence>
<dbReference type="EMBL" id="VSRR010000711">
    <property type="protein sequence ID" value="MPC18799.1"/>
    <property type="molecule type" value="Genomic_DNA"/>
</dbReference>
<accession>A0A5B7DC50</accession>
<evidence type="ECO:0000313" key="1">
    <source>
        <dbReference type="EMBL" id="MPC18799.1"/>
    </source>
</evidence>
<proteinExistence type="predicted"/>
<protein>
    <submittedName>
        <fullName evidence="1">Uncharacterized protein</fullName>
    </submittedName>
</protein>
<name>A0A5B7DC50_PORTR</name>
<comment type="caution">
    <text evidence="1">The sequence shown here is derived from an EMBL/GenBank/DDBJ whole genome shotgun (WGS) entry which is preliminary data.</text>
</comment>